<keyword evidence="10" id="KW-0378">Hydrolase</keyword>
<dbReference type="PANTHER" id="PTHR48098">
    <property type="entry name" value="ENTEROCHELIN ESTERASE-RELATED"/>
    <property type="match status" value="1"/>
</dbReference>
<dbReference type="GO" id="GO:0016787">
    <property type="term" value="F:hydrolase activity"/>
    <property type="evidence" value="ECO:0007669"/>
    <property type="project" value="UniProtKB-KW"/>
</dbReference>
<comment type="caution">
    <text evidence="10">The sequence shown here is derived from an EMBL/GenBank/DDBJ whole genome shotgun (WGS) entry which is preliminary data.</text>
</comment>
<comment type="catalytic activity">
    <reaction evidence="1">
        <text>2 alpha,alpha'-trehalose 6-mycolate = alpha,alpha'-trehalose 6,6'-bismycolate + alpha,alpha-trehalose</text>
        <dbReference type="Rhea" id="RHEA:23472"/>
        <dbReference type="ChEBI" id="CHEBI:16551"/>
        <dbReference type="ChEBI" id="CHEBI:18195"/>
        <dbReference type="ChEBI" id="CHEBI:18234"/>
        <dbReference type="EC" id="2.3.1.122"/>
    </reaction>
</comment>
<evidence type="ECO:0000256" key="2">
    <source>
        <dbReference type="ARBA" id="ARBA00005874"/>
    </source>
</evidence>
<accession>A0AAE4G3T3</accession>
<comment type="similarity">
    <text evidence="2">Belongs to the mycobacterial A85 antigen family.</text>
</comment>
<dbReference type="PANTHER" id="PTHR48098:SF1">
    <property type="entry name" value="DIACYLGLYCEROL ACYLTRANSFERASE_MYCOLYLTRANSFERASE AG85A"/>
    <property type="match status" value="1"/>
</dbReference>
<evidence type="ECO:0000256" key="4">
    <source>
        <dbReference type="ARBA" id="ARBA00013244"/>
    </source>
</evidence>
<feature type="region of interest" description="Disordered" evidence="9">
    <location>
        <begin position="1"/>
        <end position="24"/>
    </location>
</feature>
<dbReference type="SUPFAM" id="SSF53474">
    <property type="entry name" value="alpha/beta-Hydrolases"/>
    <property type="match status" value="1"/>
</dbReference>
<comment type="catalytic activity">
    <reaction evidence="8">
        <text>an acyl-CoA + a 1,2-diacyl-sn-glycerol = a triacyl-sn-glycerol + CoA</text>
        <dbReference type="Rhea" id="RHEA:10868"/>
        <dbReference type="ChEBI" id="CHEBI:17815"/>
        <dbReference type="ChEBI" id="CHEBI:57287"/>
        <dbReference type="ChEBI" id="CHEBI:58342"/>
        <dbReference type="ChEBI" id="CHEBI:64615"/>
        <dbReference type="EC" id="2.3.1.20"/>
    </reaction>
</comment>
<dbReference type="Gene3D" id="3.40.50.1820">
    <property type="entry name" value="alpha/beta hydrolase"/>
    <property type="match status" value="1"/>
</dbReference>
<proteinExistence type="inferred from homology"/>
<protein>
    <recommendedName>
        <fullName evidence="7">Acyl-CoA:diacylglycerol acyltransferase</fullName>
        <ecNumber evidence="3">2.3.1.122</ecNumber>
        <ecNumber evidence="4">2.3.1.20</ecNumber>
    </recommendedName>
</protein>
<evidence type="ECO:0000256" key="9">
    <source>
        <dbReference type="SAM" id="MobiDB-lite"/>
    </source>
</evidence>
<evidence type="ECO:0000256" key="8">
    <source>
        <dbReference type="ARBA" id="ARBA00048109"/>
    </source>
</evidence>
<sequence length="337" mass="36011">MTQKPDHPMTLDPPHPSAHPVRSRGITRRSMLKGAGGAAALAAVGAGASVAGAAPAQAAGLSVVEHQDGGRMQFYRFSTPSISSNPAVNVLLPDGYDPARRYPVLYLLHGGGIGENCTAFDKMGIRDVTVGREIIVVMPDGGTAGWYSNPVSSNVGPRNWESFHMSELIPWVDATFSTIAEFSGRAVSGFSMGGFGALKYTAKYYGHFASVSSHSGPADLRGPDGQKITHWANLTSMAELGGGMVYGAPWAEARVSADNPMENVEKYRGKRIFLVSGTSFIDSNEKRVLPTQRNFGRALEAAGIPHERYEEAGGHFVRRERLQQDIDGVIAHLTKAG</sequence>
<dbReference type="AlphaFoldDB" id="A0AAE4G3T3"/>
<evidence type="ECO:0000313" key="11">
    <source>
        <dbReference type="Proteomes" id="UP001180729"/>
    </source>
</evidence>
<evidence type="ECO:0000313" key="10">
    <source>
        <dbReference type="EMBL" id="MDT0248689.1"/>
    </source>
</evidence>
<reference evidence="10" key="1">
    <citation type="submission" date="2022-06" db="EMBL/GenBank/DDBJ databases">
        <title>Draft Genome Sequences of Three Actinomyces oris Strains, Isolated from Healthy Human Feces.</title>
        <authorList>
            <person name="Ye Y."/>
            <person name="Liu C."/>
            <person name="Zhao J."/>
            <person name="Xu J."/>
            <person name="Huang H."/>
            <person name="Wang B."/>
            <person name="Wei J."/>
            <person name="Jing X."/>
        </authorList>
    </citation>
    <scope>NUCLEOTIDE SEQUENCE</scope>
    <source>
        <strain evidence="10">CNGBCC1803368</strain>
    </source>
</reference>
<dbReference type="GO" id="GO:0004144">
    <property type="term" value="F:diacylglycerol O-acyltransferase activity"/>
    <property type="evidence" value="ECO:0007669"/>
    <property type="project" value="UniProtKB-EC"/>
</dbReference>
<dbReference type="EMBL" id="JAMZMH010000006">
    <property type="protein sequence ID" value="MDT0248689.1"/>
    <property type="molecule type" value="Genomic_DNA"/>
</dbReference>
<dbReference type="PROSITE" id="PS51318">
    <property type="entry name" value="TAT"/>
    <property type="match status" value="1"/>
</dbReference>
<evidence type="ECO:0000256" key="1">
    <source>
        <dbReference type="ARBA" id="ARBA00000697"/>
    </source>
</evidence>
<dbReference type="Pfam" id="PF00756">
    <property type="entry name" value="Esterase"/>
    <property type="match status" value="1"/>
</dbReference>
<dbReference type="InterPro" id="IPR000801">
    <property type="entry name" value="Esterase-like"/>
</dbReference>
<dbReference type="EC" id="2.3.1.122" evidence="3"/>
<keyword evidence="6" id="KW-0012">Acyltransferase</keyword>
<keyword evidence="5" id="KW-0808">Transferase</keyword>
<dbReference type="InterPro" id="IPR006311">
    <property type="entry name" value="TAT_signal"/>
</dbReference>
<evidence type="ECO:0000256" key="6">
    <source>
        <dbReference type="ARBA" id="ARBA00023315"/>
    </source>
</evidence>
<name>A0AAE4G3T3_9ACTO</name>
<organism evidence="10 11">
    <name type="scientific">Actinomyces oris</name>
    <dbReference type="NCBI Taxonomy" id="544580"/>
    <lineage>
        <taxon>Bacteria</taxon>
        <taxon>Bacillati</taxon>
        <taxon>Actinomycetota</taxon>
        <taxon>Actinomycetes</taxon>
        <taxon>Actinomycetales</taxon>
        <taxon>Actinomycetaceae</taxon>
        <taxon>Actinomyces</taxon>
    </lineage>
</organism>
<dbReference type="GO" id="GO:0050348">
    <property type="term" value="F:trehalose O-mycolyltransferase activity"/>
    <property type="evidence" value="ECO:0007669"/>
    <property type="project" value="UniProtKB-EC"/>
</dbReference>
<dbReference type="Proteomes" id="UP001180729">
    <property type="component" value="Unassembled WGS sequence"/>
</dbReference>
<dbReference type="RefSeq" id="WP_248406670.1">
    <property type="nucleotide sequence ID" value="NZ_JAMZMH010000006.1"/>
</dbReference>
<evidence type="ECO:0000256" key="5">
    <source>
        <dbReference type="ARBA" id="ARBA00022679"/>
    </source>
</evidence>
<dbReference type="InterPro" id="IPR029058">
    <property type="entry name" value="AB_hydrolase_fold"/>
</dbReference>
<evidence type="ECO:0000256" key="7">
    <source>
        <dbReference type="ARBA" id="ARBA00032572"/>
    </source>
</evidence>
<dbReference type="EC" id="2.3.1.20" evidence="4"/>
<evidence type="ECO:0000256" key="3">
    <source>
        <dbReference type="ARBA" id="ARBA00012820"/>
    </source>
</evidence>
<gene>
    <name evidence="10" type="ORF">RMW62_06270</name>
</gene>
<dbReference type="InterPro" id="IPR050583">
    <property type="entry name" value="Mycobacterial_A85_antigen"/>
</dbReference>